<evidence type="ECO:0000313" key="4">
    <source>
        <dbReference type="Proteomes" id="UP001156873"/>
    </source>
</evidence>
<dbReference type="RefSeq" id="WP_280577195.1">
    <property type="nucleotide sequence ID" value="NZ_JARXRO010000011.1"/>
</dbReference>
<gene>
    <name evidence="3" type="ORF">QFW81_03585</name>
</gene>
<dbReference type="PANTHER" id="PTHR38600:SF2">
    <property type="entry name" value="SLL0088 PROTEIN"/>
    <property type="match status" value="1"/>
</dbReference>
<dbReference type="Pfam" id="PF08327">
    <property type="entry name" value="AHSA1"/>
    <property type="match status" value="1"/>
</dbReference>
<dbReference type="PRINTS" id="PR00778">
    <property type="entry name" value="HTHARSR"/>
</dbReference>
<dbReference type="Proteomes" id="UP001156873">
    <property type="component" value="Unassembled WGS sequence"/>
</dbReference>
<dbReference type="PROSITE" id="PS50987">
    <property type="entry name" value="HTH_ARSR_2"/>
    <property type="match status" value="1"/>
</dbReference>
<evidence type="ECO:0000313" key="3">
    <source>
        <dbReference type="EMBL" id="MDH5833011.1"/>
    </source>
</evidence>
<name>A0ABT6JS89_9GAMM</name>
<sequence>MDDPALPLDVLPLDGVFHALSDPTRRAMLQALASGPHTVGALAAPFEISLAAASKHVRALERAGLLARQVQGRTHRCTLQATGLAQALAWLKACAVAVPPPAPAPMPARPAGGPPMALTHDPVARATMLIRRPPAEVFAAFVDPAVTTRFWFSRASGPLAPGATVTWHWDDYGASGEVRVVALEPGERIAIEWPTPVEWRFTPHGDDATFVAITASGFTGSDDEKVAQALDSTEGFNLVVAACKAWLEHGIDLRLVADKAPDAHVGAAPPA</sequence>
<accession>A0ABT6JS89</accession>
<evidence type="ECO:0000259" key="2">
    <source>
        <dbReference type="PROSITE" id="PS50987"/>
    </source>
</evidence>
<dbReference type="Pfam" id="PF12840">
    <property type="entry name" value="HTH_20"/>
    <property type="match status" value="1"/>
</dbReference>
<dbReference type="PANTHER" id="PTHR38600">
    <property type="entry name" value="TRANSCRIPTIONAL REGULATORY PROTEIN"/>
    <property type="match status" value="1"/>
</dbReference>
<dbReference type="InterPro" id="IPR001845">
    <property type="entry name" value="HTH_ArsR_DNA-bd_dom"/>
</dbReference>
<dbReference type="SUPFAM" id="SSF46785">
    <property type="entry name" value="Winged helix' DNA-binding domain"/>
    <property type="match status" value="1"/>
</dbReference>
<dbReference type="SMART" id="SM00418">
    <property type="entry name" value="HTH_ARSR"/>
    <property type="match status" value="1"/>
</dbReference>
<dbReference type="SUPFAM" id="SSF55961">
    <property type="entry name" value="Bet v1-like"/>
    <property type="match status" value="1"/>
</dbReference>
<dbReference type="CDD" id="cd08901">
    <property type="entry name" value="SRPBCC_CalC_Aha1-like_8"/>
    <property type="match status" value="1"/>
</dbReference>
<keyword evidence="4" id="KW-1185">Reference proteome</keyword>
<evidence type="ECO:0000256" key="1">
    <source>
        <dbReference type="ARBA" id="ARBA00006817"/>
    </source>
</evidence>
<protein>
    <submittedName>
        <fullName evidence="3">Metalloregulator ArsR/SmtB family transcription factor</fullName>
    </submittedName>
</protein>
<comment type="similarity">
    <text evidence="1">Belongs to the AHA1 family.</text>
</comment>
<comment type="caution">
    <text evidence="3">The sequence shown here is derived from an EMBL/GenBank/DDBJ whole genome shotgun (WGS) entry which is preliminary data.</text>
</comment>
<dbReference type="InterPro" id="IPR013538">
    <property type="entry name" value="ASHA1/2-like_C"/>
</dbReference>
<dbReference type="Gene3D" id="1.10.10.10">
    <property type="entry name" value="Winged helix-like DNA-binding domain superfamily/Winged helix DNA-binding domain"/>
    <property type="match status" value="1"/>
</dbReference>
<dbReference type="InterPro" id="IPR036390">
    <property type="entry name" value="WH_DNA-bd_sf"/>
</dbReference>
<proteinExistence type="inferred from homology"/>
<reference evidence="3 4" key="1">
    <citation type="submission" date="2023-04" db="EMBL/GenBank/DDBJ databases">
        <title>Luteimonas sp. M1R5S59.</title>
        <authorList>
            <person name="Sun J.-Q."/>
        </authorList>
    </citation>
    <scope>NUCLEOTIDE SEQUENCE [LARGE SCALE GENOMIC DNA]</scope>
    <source>
        <strain evidence="3 4">M1R5S59</strain>
    </source>
</reference>
<dbReference type="InterPro" id="IPR036388">
    <property type="entry name" value="WH-like_DNA-bd_sf"/>
</dbReference>
<feature type="domain" description="HTH arsR-type" evidence="2">
    <location>
        <begin position="5"/>
        <end position="99"/>
    </location>
</feature>
<dbReference type="EMBL" id="JARXRO010000011">
    <property type="protein sequence ID" value="MDH5833011.1"/>
    <property type="molecule type" value="Genomic_DNA"/>
</dbReference>
<dbReference type="InterPro" id="IPR011991">
    <property type="entry name" value="ArsR-like_HTH"/>
</dbReference>
<organism evidence="3 4">
    <name type="scientific">Luteimonas kalidii</name>
    <dbReference type="NCBI Taxonomy" id="3042025"/>
    <lineage>
        <taxon>Bacteria</taxon>
        <taxon>Pseudomonadati</taxon>
        <taxon>Pseudomonadota</taxon>
        <taxon>Gammaproteobacteria</taxon>
        <taxon>Lysobacterales</taxon>
        <taxon>Lysobacteraceae</taxon>
        <taxon>Luteimonas</taxon>
    </lineage>
</organism>
<dbReference type="NCBIfam" id="NF033788">
    <property type="entry name" value="HTH_metalloreg"/>
    <property type="match status" value="1"/>
</dbReference>
<dbReference type="InterPro" id="IPR023393">
    <property type="entry name" value="START-like_dom_sf"/>
</dbReference>
<dbReference type="CDD" id="cd00090">
    <property type="entry name" value="HTH_ARSR"/>
    <property type="match status" value="1"/>
</dbReference>
<dbReference type="Gene3D" id="3.30.530.20">
    <property type="match status" value="1"/>
</dbReference>